<evidence type="ECO:0000313" key="4">
    <source>
        <dbReference type="EMBL" id="VTZ80189.1"/>
    </source>
</evidence>
<accession>A0A078KE83</accession>
<dbReference type="InterPro" id="IPR016024">
    <property type="entry name" value="ARM-type_fold"/>
</dbReference>
<dbReference type="VEuPathDB" id="PlasmoDB:Py17XNL_001205245"/>
<feature type="compositionally biased region" description="Basic and acidic residues" evidence="1">
    <location>
        <begin position="1273"/>
        <end position="1285"/>
    </location>
</feature>
<feature type="region of interest" description="Disordered" evidence="1">
    <location>
        <begin position="43"/>
        <end position="101"/>
    </location>
</feature>
<feature type="region of interest" description="Disordered" evidence="1">
    <location>
        <begin position="1273"/>
        <end position="1304"/>
    </location>
</feature>
<proteinExistence type="predicted"/>
<evidence type="ECO:0000313" key="6">
    <source>
        <dbReference type="Proteomes" id="UP000072904"/>
    </source>
</evidence>
<dbReference type="SUPFAM" id="SSF48371">
    <property type="entry name" value="ARM repeat"/>
    <property type="match status" value="1"/>
</dbReference>
<name>A0A078KE83_PLAYE</name>
<evidence type="ECO:0000313" key="3">
    <source>
        <dbReference type="EMBL" id="CDU19553.1"/>
    </source>
</evidence>
<dbReference type="Proteomes" id="UP000072874">
    <property type="component" value="Chromosome 12"/>
</dbReference>
<reference evidence="3" key="2">
    <citation type="submission" date="2014-05" db="EMBL/GenBank/DDBJ databases">
        <authorList>
            <person name="Aslett A.Martin."/>
            <person name="De Silva Nishadi"/>
        </authorList>
    </citation>
    <scope>NUCLEOTIDE SEQUENCE</scope>
    <source>
        <strain evidence="3">YM</strain>
    </source>
</reference>
<reference evidence="4" key="3">
    <citation type="submission" date="2014-05" db="EMBL/GenBank/DDBJ databases">
        <authorList>
            <person name="Aslett M.A."/>
            <person name="De Silva N."/>
        </authorList>
    </citation>
    <scope>NUCLEOTIDE SEQUENCE</scope>
    <source>
        <strain evidence="4">17X</strain>
    </source>
</reference>
<dbReference type="VEuPathDB" id="PlasmoDB:PY17X_1239100"/>
<feature type="compositionally biased region" description="Polar residues" evidence="1">
    <location>
        <begin position="46"/>
        <end position="56"/>
    </location>
</feature>
<dbReference type="KEGG" id="pyo:PY17X_1239100"/>
<dbReference type="VEuPathDB" id="PlasmoDB:PY02894"/>
<keyword evidence="2" id="KW-1133">Transmembrane helix</keyword>
<dbReference type="RefSeq" id="XP_022812709.1">
    <property type="nucleotide sequence ID" value="XM_022956872.1"/>
</dbReference>
<dbReference type="VEuPathDB" id="PlasmoDB:PY02895"/>
<evidence type="ECO:0000256" key="2">
    <source>
        <dbReference type="SAM" id="Phobius"/>
    </source>
</evidence>
<reference evidence="5 6" key="1">
    <citation type="journal article" date="2014" name="BMC Biol.">
        <title>A comprehensive evaluation of rodent malaria parasite genomes and gene expression.</title>
        <authorList>
            <person name="Otto T.D."/>
            <person name="Bohme U."/>
            <person name="Jackson A.P."/>
            <person name="Hunt M."/>
            <person name="Franke-Fayard B."/>
            <person name="Hoeijmakers W.A."/>
            <person name="Religa A.A."/>
            <person name="Robertson L."/>
            <person name="Sanders M."/>
            <person name="Ogun S.A."/>
            <person name="Cunningham D."/>
            <person name="Erhart A."/>
            <person name="Billker O."/>
            <person name="Khan S.M."/>
            <person name="Stunnenberg H.G."/>
            <person name="Langhorne J."/>
            <person name="Holder A.A."/>
            <person name="Waters A.P."/>
            <person name="Newbold C.I."/>
            <person name="Pain A."/>
            <person name="Berriman M."/>
            <person name="Janse C.J."/>
        </authorList>
    </citation>
    <scope>NUCLEOTIDE SEQUENCE [LARGE SCALE GENOMIC DNA]</scope>
    <source>
        <strain evidence="4 5">17X</strain>
        <strain evidence="3 6">YM</strain>
    </source>
</reference>
<dbReference type="OrthoDB" id="413572at2759"/>
<dbReference type="Proteomes" id="UP000072904">
    <property type="component" value="Chromosome 12"/>
</dbReference>
<dbReference type="VEuPathDB" id="PlasmoDB:PYYM_1238300"/>
<dbReference type="EMBL" id="LK934640">
    <property type="protein sequence ID" value="CDU19553.1"/>
    <property type="molecule type" value="Genomic_DNA"/>
</dbReference>
<evidence type="ECO:0000256" key="1">
    <source>
        <dbReference type="SAM" id="MobiDB-lite"/>
    </source>
</evidence>
<keyword evidence="2" id="KW-0472">Membrane</keyword>
<dbReference type="InterPro" id="IPR052623">
    <property type="entry name" value="DAAF5"/>
</dbReference>
<feature type="compositionally biased region" description="Basic and acidic residues" evidence="1">
    <location>
        <begin position="58"/>
        <end position="97"/>
    </location>
</feature>
<feature type="transmembrane region" description="Helical" evidence="2">
    <location>
        <begin position="745"/>
        <end position="764"/>
    </location>
</feature>
<feature type="compositionally biased region" description="Basic and acidic residues" evidence="1">
    <location>
        <begin position="1295"/>
        <end position="1304"/>
    </location>
</feature>
<organism evidence="3 6">
    <name type="scientific">Plasmodium yoelii</name>
    <dbReference type="NCBI Taxonomy" id="5861"/>
    <lineage>
        <taxon>Eukaryota</taxon>
        <taxon>Sar</taxon>
        <taxon>Alveolata</taxon>
        <taxon>Apicomplexa</taxon>
        <taxon>Aconoidasida</taxon>
        <taxon>Haemosporida</taxon>
        <taxon>Plasmodiidae</taxon>
        <taxon>Plasmodium</taxon>
        <taxon>Plasmodium (Vinckeia)</taxon>
    </lineage>
</organism>
<feature type="transmembrane region" description="Helical" evidence="2">
    <location>
        <begin position="1123"/>
        <end position="1143"/>
    </location>
</feature>
<evidence type="ECO:0000313" key="5">
    <source>
        <dbReference type="Proteomes" id="UP000072874"/>
    </source>
</evidence>
<keyword evidence="2" id="KW-0812">Transmembrane</keyword>
<sequence>MIEYTLNISKEIKKKKEKKQYDNIVSSALDYYKNVNCSEYKEKHNGSNISCHTSIESVDPKKGENNKSEKNNKSDKKSENNKSDKKSENNKSDKNNEQDESQDGGIFLIEKELCLRNDLLKENILTKLKININEYLYNVKDKIYNEILFAVDKKKLLNKYIYELQCNNFEVLKNIFFLLNNEYNDYTFNEIFHTLLLCFNKKDEQNILIIIYIFITLLNQNNINKSYTHILDALINILNIDQCPLPLYQKDDNTRLFDHKPMVIKNQFISEYCRYFLFLFFFYLMRLISNYQMSIHFDKIIQVCLVGLFDNCYEINFLIMNFIEEIINKIEECYINYHYIISTSLLKCLCNKNSKIKIKCMHTLVKIIKNNNNNTQNYKIIEMLIGYKDPNIVPIKCFYDNNYVNINYLCLLYNDKSIKVKYHFYSFIFIILYEFIDYNDFSTFLLPYLFSACFDNYKIFRFLSFIYIQVLLKRKQFGNISTDSASYNNNFQKNMNEEEIYDFFPEWSYKTPFTLPLPLTEYYFPQTYNNPFIIKKDYYKINLHIYDSNNNIKETTNNFYFDGNETYPVCEERDNNKKIKYDNFEIEKCVTNKINDYDEYQHYEKTINKFINSHPYISNILKENKIKDIDITSNKMNKEAKELSFTLLNTYFKHLYKKEDDETNKSQFLESSKIILLIFYFIEDNVTEHIPQFFSYLFNSFDKKIDQQQLNIYINSLYLIGSYVNPSNYYLFIENYLNNTTENNYKHITLICLYILYFTFLGAIETYNNIKKRGLSQSDIHPSFIMIITKVTNLFFLIITRDEYPEKYILILQIIYLLFKNEEVYTKIEEKTMTELIILLYIIFKKTKNTRINLPKEKDHICIYKNFYISIDIFDLHFYLTRLRSFKKFEDINFDKESMNIQLSSETIYQVFKLFDKNINHQKIILDMLSDDILYNPYYVYYLIKYIIKKQNFFYDSNFSLFLCNIIIKILNINQNEQNIIKILLYNEKLELNDIHQETMKKNKKKVRHVFLEYLSTIFLLFIFKNINIYESFDNIIDTCKIIYYLLSEIKNPYSFLYFVKQTCLVHKLLDILECKQVKSLYFCKYIINNIYLEYGKYINNDGDCRYLDNINIKKKIEIKNRVNYEVNILYYFISCCIYLIYYKSLCCISIISNYCTEKNNEIKLNNFFNNIFQNTHKRLLNVLKIGEKNNNTFLNTYKHNINEILKNKNFMELFLLRNNVLKENEYNNLILNIHIYFRHTYDFLQNINTFILNPVIINYFYGVSKEHIYAENENENKNENKNENENEDENENENENKNEDENAKDTIIESTHKTNLINTIESYYISDNINDIALIQYDTNNFCTYLNNHDIALILLRHDIYNIPFRILENKSIIILLYSYILFFSDNFFIPNLTKNINTTVLSNLNLGLVDDFFLNSSNMNTTYVTGIFNVLILIYLENENTLKDSLKKKKRFTYFEKLNNLDKTTFSNILNNIISSYENQDTEQKSLRNCINFLLNNLSSPYLDILTNLRDTYTRTKHVKRLDVCNYIINTFS</sequence>
<protein>
    <submittedName>
        <fullName evidence="3">Uncharacterized protein</fullName>
    </submittedName>
</protein>
<dbReference type="GeneID" id="3830068"/>
<dbReference type="PANTHER" id="PTHR16216">
    <property type="entry name" value="DYNEIN ASSEMBLY FACTOR 5, AXONEMAL"/>
    <property type="match status" value="1"/>
</dbReference>
<gene>
    <name evidence="4" type="ORF">PY17X_1239100</name>
    <name evidence="3" type="ORF">PYYM_1238300</name>
</gene>
<dbReference type="OMA" id="CEINCLM"/>
<feature type="transmembrane region" description="Helical" evidence="2">
    <location>
        <begin position="1010"/>
        <end position="1030"/>
    </location>
</feature>
<dbReference type="EMBL" id="LM993666">
    <property type="protein sequence ID" value="VTZ80189.1"/>
    <property type="molecule type" value="Genomic_DNA"/>
</dbReference>
<dbReference type="PANTHER" id="PTHR16216:SF2">
    <property type="entry name" value="DYNEIN AXONEMAL ASSEMBLY FACTOR 5"/>
    <property type="match status" value="1"/>
</dbReference>
<feature type="transmembrane region" description="Helical" evidence="2">
    <location>
        <begin position="712"/>
        <end position="733"/>
    </location>
</feature>
<reference evidence="4" key="4">
    <citation type="submission" date="2019-05" db="EMBL/GenBank/DDBJ databases">
        <authorList>
            <consortium name="Pathogen Informatics"/>
        </authorList>
    </citation>
    <scope>NUCLEOTIDE SEQUENCE</scope>
    <source>
        <strain evidence="4">17X</strain>
    </source>
</reference>